<evidence type="ECO:0000256" key="7">
    <source>
        <dbReference type="ARBA" id="ARBA00022989"/>
    </source>
</evidence>
<dbReference type="PANTHER" id="PTHR24365:SF541">
    <property type="entry name" value="PROTEIN TOLL-RELATED"/>
    <property type="match status" value="1"/>
</dbReference>
<evidence type="ECO:0000313" key="14">
    <source>
        <dbReference type="EMBL" id="AXS59156.1"/>
    </source>
</evidence>
<evidence type="ECO:0000259" key="13">
    <source>
        <dbReference type="PROSITE" id="PS50104"/>
    </source>
</evidence>
<dbReference type="PROSITE" id="PS51450">
    <property type="entry name" value="LRR"/>
    <property type="match status" value="4"/>
</dbReference>
<sequence>MMDLKKSLVCVAVLLTLATSQSDGPCPSEATVGTQIELACFLPSGTEIEIDWRARKYVTLECDGKGSFACAELPKVSPKSVPPTRAMLKNCELPVNESLACTLQTLGAPIATSLTLRGIAAKHLTLDHVQGLVNLSTLTLVGSSVTHLPTAALSALPALRRLTVREASLHLTSDSLLGVSGLEYLELSASDIKQLNASFFRGQESLHTLSLWGNELRALQSGIFEGLDELDTLDLSSNPLQSLGDGVLEAAKNLRVLRLVDTELSQLDEPSLHNLNSLEELMILDGRKPLKIGSRSLALPKLRLIELERCKISVLPGDALSGARSLRTLSLSHNALESLPSELLRDSTELRALNLSHNALKSLTPALFQPLWHLEELNLDNNQLEEFSDDMFETLGVLRSLSARNNRLRTLSPTAFRGARSLQYLDLAHNELTLRSADTIETPIDGYMDFTDGRSSPMAELIAMQYLDLGHNQIQDVFYDWRNVMLNLKLLNLTNNRIEFLENPDINFLSIDAIVDFRYNQITTIQVSERELEARADDGESYAGSGRLLVDGNPFNCDCFTFSLLRFLNSPSYEHIFPVLTIDDAICASPPALANITVRAAPLAKLTCELPPPKCPDNCNCTLHPAEQAIKIDCMEPPLNVPAPYEFGFGLNRTVLRLQNAPPSLNISLPVHELVLSGLNLKAPPPGPAPPELKLLDLTNNLLTEVPPASGYKLRLARNPIACDCAHSDDLVALHKSTDRVWDYNITTCAHGGLLQLNSDANLLCARTKAAWAAGIGGTLALLGVLATVLAVLWLRYQNEIKVYLFARGWCGCLTRSGKEAPAKYDAFLSFSHKDEETVVHKLVPELERRGYRLCVHYRDWAPGESIAEHVSRSVLEARRTLVVASPGFLSSEWARAEFRAAHARALREGRARVIVILLGELPAPDPNAQEDDLRTYLRTNTYLKWGDPWFWQKLQYALPHRPLGDLKEVLPLAPGTISADALRAALAVHIEPKDKLSNGFQPRLLPPPAL</sequence>
<dbReference type="Gene3D" id="3.80.10.10">
    <property type="entry name" value="Ribonuclease Inhibitor"/>
    <property type="match status" value="4"/>
</dbReference>
<keyword evidence="10" id="KW-0325">Glycoprotein</keyword>
<dbReference type="GO" id="GO:0038023">
    <property type="term" value="F:signaling receptor activity"/>
    <property type="evidence" value="ECO:0007669"/>
    <property type="project" value="TreeGrafter"/>
</dbReference>
<dbReference type="GO" id="GO:0007165">
    <property type="term" value="P:signal transduction"/>
    <property type="evidence" value="ECO:0007669"/>
    <property type="project" value="InterPro"/>
</dbReference>
<keyword evidence="7 11" id="KW-1133">Transmembrane helix</keyword>
<evidence type="ECO:0000256" key="4">
    <source>
        <dbReference type="ARBA" id="ARBA00022692"/>
    </source>
</evidence>
<dbReference type="FunFam" id="3.80.10.10:FF:001164">
    <property type="entry name" value="GH01279p"/>
    <property type="match status" value="1"/>
</dbReference>
<keyword evidence="3" id="KW-0433">Leucine-rich repeat</keyword>
<dbReference type="InterPro" id="IPR000483">
    <property type="entry name" value="Cys-rich_flank_reg_C"/>
</dbReference>
<dbReference type="AlphaFoldDB" id="A0A346RAF6"/>
<evidence type="ECO:0000256" key="6">
    <source>
        <dbReference type="ARBA" id="ARBA00022737"/>
    </source>
</evidence>
<proteinExistence type="evidence at transcript level"/>
<dbReference type="EMBL" id="MH243022">
    <property type="protein sequence ID" value="AXS59156.1"/>
    <property type="molecule type" value="mRNA"/>
</dbReference>
<name>A0A346RAF6_9NEOP</name>
<dbReference type="InterPro" id="IPR032675">
    <property type="entry name" value="LRR_dom_sf"/>
</dbReference>
<keyword evidence="5 12" id="KW-0732">Signal</keyword>
<dbReference type="PANTHER" id="PTHR24365">
    <property type="entry name" value="TOLL-LIKE RECEPTOR"/>
    <property type="match status" value="1"/>
</dbReference>
<evidence type="ECO:0000256" key="1">
    <source>
        <dbReference type="ARBA" id="ARBA00004479"/>
    </source>
</evidence>
<dbReference type="PROSITE" id="PS50104">
    <property type="entry name" value="TIR"/>
    <property type="match status" value="1"/>
</dbReference>
<dbReference type="OrthoDB" id="1421090at2759"/>
<reference evidence="14" key="1">
    <citation type="journal article" date="2018" name="PeerJ">
        <title>RNA interference-mediated silencing of genes involved in the immune responses of the soybean pod borer Leguminivora glycinivorella (Lepidoptera: Olethreutidae).</title>
        <authorList>
            <person name="Ran R."/>
            <person name="Li T."/>
            <person name="Liu X."/>
            <person name="Ni H."/>
            <person name="Li W."/>
            <person name="Meng F."/>
        </authorList>
    </citation>
    <scope>NUCLEOTIDE SEQUENCE</scope>
</reference>
<dbReference type="InterPro" id="IPR000157">
    <property type="entry name" value="TIR_dom"/>
</dbReference>
<evidence type="ECO:0000256" key="8">
    <source>
        <dbReference type="ARBA" id="ARBA00023136"/>
    </source>
</evidence>
<keyword evidence="8 11" id="KW-0472">Membrane</keyword>
<evidence type="ECO:0000256" key="9">
    <source>
        <dbReference type="ARBA" id="ARBA00023170"/>
    </source>
</evidence>
<dbReference type="InterPro" id="IPR035897">
    <property type="entry name" value="Toll_tir_struct_dom_sf"/>
</dbReference>
<dbReference type="SMART" id="SM00369">
    <property type="entry name" value="LRR_TYP"/>
    <property type="match status" value="12"/>
</dbReference>
<comment type="similarity">
    <text evidence="2">Belongs to the Toll-like receptor family.</text>
</comment>
<dbReference type="InterPro" id="IPR001611">
    <property type="entry name" value="Leu-rich_rpt"/>
</dbReference>
<feature type="chain" id="PRO_5017006563" evidence="12">
    <location>
        <begin position="23"/>
        <end position="1011"/>
    </location>
</feature>
<keyword evidence="9" id="KW-0675">Receptor</keyword>
<evidence type="ECO:0000256" key="10">
    <source>
        <dbReference type="ARBA" id="ARBA00023180"/>
    </source>
</evidence>
<feature type="transmembrane region" description="Helical" evidence="11">
    <location>
        <begin position="770"/>
        <end position="795"/>
    </location>
</feature>
<evidence type="ECO:0000256" key="2">
    <source>
        <dbReference type="ARBA" id="ARBA00009634"/>
    </source>
</evidence>
<dbReference type="GO" id="GO:0005886">
    <property type="term" value="C:plasma membrane"/>
    <property type="evidence" value="ECO:0007669"/>
    <property type="project" value="TreeGrafter"/>
</dbReference>
<organism evidence="14">
    <name type="scientific">Leguminivora glycinivorella</name>
    <dbReference type="NCBI Taxonomy" id="1035111"/>
    <lineage>
        <taxon>Eukaryota</taxon>
        <taxon>Metazoa</taxon>
        <taxon>Ecdysozoa</taxon>
        <taxon>Arthropoda</taxon>
        <taxon>Hexapoda</taxon>
        <taxon>Insecta</taxon>
        <taxon>Pterygota</taxon>
        <taxon>Neoptera</taxon>
        <taxon>Endopterygota</taxon>
        <taxon>Lepidoptera</taxon>
        <taxon>Glossata</taxon>
        <taxon>Ditrysia</taxon>
        <taxon>Tortricoidea</taxon>
        <taxon>Tortricidae</taxon>
        <taxon>Olethreutinae</taxon>
        <taxon>Grapholitini</taxon>
        <taxon>Leguminivora</taxon>
    </lineage>
</organism>
<feature type="signal peptide" evidence="12">
    <location>
        <begin position="1"/>
        <end position="22"/>
    </location>
</feature>
<accession>A0A346RAF6</accession>
<evidence type="ECO:0000256" key="5">
    <source>
        <dbReference type="ARBA" id="ARBA00022729"/>
    </source>
</evidence>
<dbReference type="SMART" id="SM00364">
    <property type="entry name" value="LRR_BAC"/>
    <property type="match status" value="6"/>
</dbReference>
<dbReference type="Pfam" id="PF01582">
    <property type="entry name" value="TIR"/>
    <property type="match status" value="1"/>
</dbReference>
<evidence type="ECO:0000256" key="11">
    <source>
        <dbReference type="SAM" id="Phobius"/>
    </source>
</evidence>
<dbReference type="Pfam" id="PF13855">
    <property type="entry name" value="LRR_8"/>
    <property type="match status" value="3"/>
</dbReference>
<dbReference type="SUPFAM" id="SSF52200">
    <property type="entry name" value="Toll/Interleukin receptor TIR domain"/>
    <property type="match status" value="1"/>
</dbReference>
<dbReference type="SMART" id="SM00082">
    <property type="entry name" value="LRRCT"/>
    <property type="match status" value="2"/>
</dbReference>
<dbReference type="PRINTS" id="PR01537">
    <property type="entry name" value="INTRLKN1R1F"/>
</dbReference>
<protein>
    <submittedName>
        <fullName evidence="14">Toll protein 5-1b</fullName>
    </submittedName>
</protein>
<dbReference type="SUPFAM" id="SSF52058">
    <property type="entry name" value="L domain-like"/>
    <property type="match status" value="2"/>
</dbReference>
<evidence type="ECO:0000256" key="3">
    <source>
        <dbReference type="ARBA" id="ARBA00022614"/>
    </source>
</evidence>
<keyword evidence="6" id="KW-0677">Repeat</keyword>
<dbReference type="InterPro" id="IPR003591">
    <property type="entry name" value="Leu-rich_rpt_typical-subtyp"/>
</dbReference>
<keyword evidence="4 11" id="KW-0812">Transmembrane</keyword>
<dbReference type="Gene3D" id="3.40.50.10140">
    <property type="entry name" value="Toll/interleukin-1 receptor homology (TIR) domain"/>
    <property type="match status" value="1"/>
</dbReference>
<dbReference type="SMART" id="SM00255">
    <property type="entry name" value="TIR"/>
    <property type="match status" value="1"/>
</dbReference>
<comment type="subcellular location">
    <subcellularLocation>
        <location evidence="1">Membrane</location>
        <topology evidence="1">Single-pass type I membrane protein</topology>
    </subcellularLocation>
</comment>
<feature type="domain" description="TIR" evidence="13">
    <location>
        <begin position="823"/>
        <end position="959"/>
    </location>
</feature>
<evidence type="ECO:0000256" key="12">
    <source>
        <dbReference type="SAM" id="SignalP"/>
    </source>
</evidence>